<dbReference type="InterPro" id="IPR036397">
    <property type="entry name" value="RNaseH_sf"/>
</dbReference>
<gene>
    <name evidence="1" type="primary">AVEN_122862_1</name>
    <name evidence="1" type="ORF">CDAR_66761</name>
</gene>
<reference evidence="1 2" key="1">
    <citation type="submission" date="2021-06" db="EMBL/GenBank/DDBJ databases">
        <title>Caerostris darwini draft genome.</title>
        <authorList>
            <person name="Kono N."/>
            <person name="Arakawa K."/>
        </authorList>
    </citation>
    <scope>NUCLEOTIDE SEQUENCE [LARGE SCALE GENOMIC DNA]</scope>
</reference>
<sequence length="490" mass="57776">MATGIPLLIPSIVKNYFKQTWYESLDQHPTISHLYKQYGESGILAQFGHKTIQFKLEYKLKNYHIIRITYIPCKDVIYGLTRYYRGEYLLIDKQTDNVKLLRSGLPTFAMEQSKVQIFDHIIATPKYDGSLVNILFVPVNHSNYTLLKDLFQEENVHHNQYGLFFIGSKQKLIMLSNLRNRFDEAIHVNIDEFINSYTDYFKDQTCMRTLHFEIMNEKELDGLTVYYSQNFYKFIGCTTFTDDTHSFALAKSTDKNAVEQYVFPTWEKCRDFVSDQHNQLLNGNVLIEPEGFVFYIWNTEGQLMDVVKKCKEIPNITIGAFDLETIPLDGEDRVPTGHDETDRIVMISIVKWNNTNNLEKIVMYLNPIKESLNINGYEYFEESEMLKDFHKIIEDCHVLTDYGSCIVMLLEEYLKLPEVIRNECTVVPYRTHEDSEFLIQNKFPFDVYKHPEINNETDKAVMIWYHKEKGFLPQIIEHFLEKRLIEKNSL</sequence>
<dbReference type="InterPro" id="IPR012337">
    <property type="entry name" value="RNaseH-like_sf"/>
</dbReference>
<name>A0AAV4T9C1_9ARAC</name>
<accession>A0AAV4T9C1</accession>
<comment type="caution">
    <text evidence="1">The sequence shown here is derived from an EMBL/GenBank/DDBJ whole genome shotgun (WGS) entry which is preliminary data.</text>
</comment>
<evidence type="ECO:0000313" key="1">
    <source>
        <dbReference type="EMBL" id="GIY41345.1"/>
    </source>
</evidence>
<dbReference type="Proteomes" id="UP001054837">
    <property type="component" value="Unassembled WGS sequence"/>
</dbReference>
<proteinExistence type="predicted"/>
<dbReference type="EMBL" id="BPLQ01009046">
    <property type="protein sequence ID" value="GIY41345.1"/>
    <property type="molecule type" value="Genomic_DNA"/>
</dbReference>
<dbReference type="SUPFAM" id="SSF53098">
    <property type="entry name" value="Ribonuclease H-like"/>
    <property type="match status" value="1"/>
</dbReference>
<keyword evidence="2" id="KW-1185">Reference proteome</keyword>
<protein>
    <submittedName>
        <fullName evidence="1">Uncharacterized protein</fullName>
    </submittedName>
</protein>
<evidence type="ECO:0000313" key="2">
    <source>
        <dbReference type="Proteomes" id="UP001054837"/>
    </source>
</evidence>
<dbReference type="Gene3D" id="3.30.420.10">
    <property type="entry name" value="Ribonuclease H-like superfamily/Ribonuclease H"/>
    <property type="match status" value="1"/>
</dbReference>
<organism evidence="1 2">
    <name type="scientific">Caerostris darwini</name>
    <dbReference type="NCBI Taxonomy" id="1538125"/>
    <lineage>
        <taxon>Eukaryota</taxon>
        <taxon>Metazoa</taxon>
        <taxon>Ecdysozoa</taxon>
        <taxon>Arthropoda</taxon>
        <taxon>Chelicerata</taxon>
        <taxon>Arachnida</taxon>
        <taxon>Araneae</taxon>
        <taxon>Araneomorphae</taxon>
        <taxon>Entelegynae</taxon>
        <taxon>Araneoidea</taxon>
        <taxon>Araneidae</taxon>
        <taxon>Caerostris</taxon>
    </lineage>
</organism>
<dbReference type="AlphaFoldDB" id="A0AAV4T9C1"/>
<dbReference type="GO" id="GO:0003676">
    <property type="term" value="F:nucleic acid binding"/>
    <property type="evidence" value="ECO:0007669"/>
    <property type="project" value="InterPro"/>
</dbReference>